<evidence type="ECO:0000256" key="10">
    <source>
        <dbReference type="SAM" id="SignalP"/>
    </source>
</evidence>
<dbReference type="Pfam" id="PF07715">
    <property type="entry name" value="Plug"/>
    <property type="match status" value="1"/>
</dbReference>
<dbReference type="OrthoDB" id="5332150at2"/>
<keyword evidence="3 8" id="KW-1134">Transmembrane beta strand</keyword>
<evidence type="ECO:0000256" key="7">
    <source>
        <dbReference type="ARBA" id="ARBA00023237"/>
    </source>
</evidence>
<comment type="similarity">
    <text evidence="8 9">Belongs to the TonB-dependent receptor family.</text>
</comment>
<evidence type="ECO:0000256" key="8">
    <source>
        <dbReference type="PROSITE-ProRule" id="PRU01360"/>
    </source>
</evidence>
<dbReference type="InterPro" id="IPR000531">
    <property type="entry name" value="Beta-barrel_TonB"/>
</dbReference>
<evidence type="ECO:0000259" key="12">
    <source>
        <dbReference type="Pfam" id="PF07715"/>
    </source>
</evidence>
<dbReference type="PROSITE" id="PS52016">
    <property type="entry name" value="TONB_DEPENDENT_REC_3"/>
    <property type="match status" value="1"/>
</dbReference>
<keyword evidence="7 8" id="KW-0998">Cell outer membrane</keyword>
<keyword evidence="2 8" id="KW-0813">Transport</keyword>
<organism evidence="13 14">
    <name type="scientific">Plasticicumulans acidivorans</name>
    <dbReference type="NCBI Taxonomy" id="886464"/>
    <lineage>
        <taxon>Bacteria</taxon>
        <taxon>Pseudomonadati</taxon>
        <taxon>Pseudomonadota</taxon>
        <taxon>Gammaproteobacteria</taxon>
        <taxon>Candidatus Competibacteraceae</taxon>
        <taxon>Plasticicumulans</taxon>
    </lineage>
</organism>
<dbReference type="Gene3D" id="2.40.170.20">
    <property type="entry name" value="TonB-dependent receptor, beta-barrel domain"/>
    <property type="match status" value="1"/>
</dbReference>
<keyword evidence="4 8" id="KW-0812">Transmembrane</keyword>
<dbReference type="NCBIfam" id="TIGR01778">
    <property type="entry name" value="TonB-copper"/>
    <property type="match status" value="1"/>
</dbReference>
<feature type="chain" id="PRO_5016308660" evidence="10">
    <location>
        <begin position="21"/>
        <end position="685"/>
    </location>
</feature>
<dbReference type="Pfam" id="PF00593">
    <property type="entry name" value="TonB_dep_Rec_b-barrel"/>
    <property type="match status" value="1"/>
</dbReference>
<evidence type="ECO:0000256" key="5">
    <source>
        <dbReference type="ARBA" id="ARBA00023077"/>
    </source>
</evidence>
<reference evidence="13 14" key="1">
    <citation type="submission" date="2018-05" db="EMBL/GenBank/DDBJ databases">
        <title>Genomic Encyclopedia of Type Strains, Phase IV (KMG-IV): sequencing the most valuable type-strain genomes for metagenomic binning, comparative biology and taxonomic classification.</title>
        <authorList>
            <person name="Goeker M."/>
        </authorList>
    </citation>
    <scope>NUCLEOTIDE SEQUENCE [LARGE SCALE GENOMIC DNA]</scope>
    <source>
        <strain evidence="13 14">DSM 23606</strain>
    </source>
</reference>
<evidence type="ECO:0000256" key="2">
    <source>
        <dbReference type="ARBA" id="ARBA00022448"/>
    </source>
</evidence>
<evidence type="ECO:0000256" key="3">
    <source>
        <dbReference type="ARBA" id="ARBA00022452"/>
    </source>
</evidence>
<evidence type="ECO:0000313" key="14">
    <source>
        <dbReference type="Proteomes" id="UP000246569"/>
    </source>
</evidence>
<sequence length="685" mass="74072">MRPQPLAAALTAALALPAYATDAVTDPDVITILIRKPRQLLTAPDQTQFSPAKLEGISNDGGEMLRDLPGVSGSRMGGVGIDPVIRGQSQTRLNVLLDGAYIHGGCPNRMDPPTSYVSPLAYDQVTVLRGVQSVLYGGGGSGGTVLFERTTPRFAEDEAPRLRFDTGYLGNADARNADLDLSIGTPDAFARFGGSWQKSGNYQDGSGRTVRSAFDARGGRFTFGLTPDADTRLEFDIDRAERRDVLFAGAGMDSPEDNATTLRIGGEKTGLGGAVSAVRGEFYRAQVDHLMDNYSLRPLAAGAMKMSVPTTSDTTGGRFSFDVPMGDGTWTFGADFQRNERMAVRYAGPTLAMTQSILWPDVDIEQWGVFAELAQPLGDGRKLKAGLRADFVDPSAGAADRKSTTGTPNQLYQRYYGYDAGEADNETNIGGLLRLEQRLDESLTAFAGVSRSLRTADATERFLAGGSPTPTSVWVGNPGLDPEDHRQIDLGLNWQGSAADAQISLFYDWAHDFILRDRAAGQSGILKSDGATIYRNVDARLYGAELTFGAKFTPQLAARGELSYVRGRNIDDDRNIAQIPPLSGRVSLDWDAERWSAGAQMRFAARQENIDLASGLDLRETPAWAVLDLYGATELRRGVRLSLGVDNVFDREYAYALNRASAFDPTVTQVNEPGRSAWLKLAVDL</sequence>
<dbReference type="InterPro" id="IPR010100">
    <property type="entry name" value="TonB-dep_Cu_rcpt"/>
</dbReference>
<keyword evidence="5 9" id="KW-0798">TonB box</keyword>
<dbReference type="GO" id="GO:0015344">
    <property type="term" value="F:siderophore uptake transmembrane transporter activity"/>
    <property type="evidence" value="ECO:0007669"/>
    <property type="project" value="TreeGrafter"/>
</dbReference>
<dbReference type="GO" id="GO:0009279">
    <property type="term" value="C:cell outer membrane"/>
    <property type="evidence" value="ECO:0007669"/>
    <property type="project" value="UniProtKB-SubCell"/>
</dbReference>
<dbReference type="SUPFAM" id="SSF56935">
    <property type="entry name" value="Porins"/>
    <property type="match status" value="1"/>
</dbReference>
<dbReference type="RefSeq" id="WP_110016870.1">
    <property type="nucleotide sequence ID" value="NZ_QGTJ01000001.1"/>
</dbReference>
<dbReference type="AlphaFoldDB" id="A0A317N182"/>
<evidence type="ECO:0000313" key="13">
    <source>
        <dbReference type="EMBL" id="PWV65884.1"/>
    </source>
</evidence>
<evidence type="ECO:0000259" key="11">
    <source>
        <dbReference type="Pfam" id="PF00593"/>
    </source>
</evidence>
<evidence type="ECO:0000256" key="9">
    <source>
        <dbReference type="RuleBase" id="RU003357"/>
    </source>
</evidence>
<dbReference type="InterPro" id="IPR036942">
    <property type="entry name" value="Beta-barrel_TonB_sf"/>
</dbReference>
<dbReference type="GO" id="GO:0044718">
    <property type="term" value="P:siderophore transmembrane transport"/>
    <property type="evidence" value="ECO:0007669"/>
    <property type="project" value="TreeGrafter"/>
</dbReference>
<dbReference type="InterPro" id="IPR039426">
    <property type="entry name" value="TonB-dep_rcpt-like"/>
</dbReference>
<keyword evidence="6 8" id="KW-0472">Membrane</keyword>
<dbReference type="CDD" id="cd01347">
    <property type="entry name" value="ligand_gated_channel"/>
    <property type="match status" value="1"/>
</dbReference>
<evidence type="ECO:0000256" key="6">
    <source>
        <dbReference type="ARBA" id="ARBA00023136"/>
    </source>
</evidence>
<accession>A0A317N182</accession>
<keyword evidence="13" id="KW-0675">Receptor</keyword>
<dbReference type="Proteomes" id="UP000246569">
    <property type="component" value="Unassembled WGS sequence"/>
</dbReference>
<dbReference type="Gene3D" id="2.170.130.10">
    <property type="entry name" value="TonB-dependent receptor, plug domain"/>
    <property type="match status" value="1"/>
</dbReference>
<proteinExistence type="inferred from homology"/>
<comment type="subcellular location">
    <subcellularLocation>
        <location evidence="1 8">Cell outer membrane</location>
        <topology evidence="1 8">Multi-pass membrane protein</topology>
    </subcellularLocation>
</comment>
<dbReference type="InterPro" id="IPR037066">
    <property type="entry name" value="Plug_dom_sf"/>
</dbReference>
<feature type="domain" description="TonB-dependent receptor-like beta-barrel" evidence="11">
    <location>
        <begin position="200"/>
        <end position="648"/>
    </location>
</feature>
<evidence type="ECO:0000256" key="4">
    <source>
        <dbReference type="ARBA" id="ARBA00022692"/>
    </source>
</evidence>
<gene>
    <name evidence="13" type="ORF">C7443_101370</name>
</gene>
<dbReference type="PANTHER" id="PTHR30069">
    <property type="entry name" value="TONB-DEPENDENT OUTER MEMBRANE RECEPTOR"/>
    <property type="match status" value="1"/>
</dbReference>
<feature type="signal peptide" evidence="10">
    <location>
        <begin position="1"/>
        <end position="20"/>
    </location>
</feature>
<keyword evidence="10" id="KW-0732">Signal</keyword>
<name>A0A317N182_9GAMM</name>
<feature type="domain" description="TonB-dependent receptor plug" evidence="12">
    <location>
        <begin position="58"/>
        <end position="144"/>
    </location>
</feature>
<evidence type="ECO:0000256" key="1">
    <source>
        <dbReference type="ARBA" id="ARBA00004571"/>
    </source>
</evidence>
<dbReference type="InterPro" id="IPR012910">
    <property type="entry name" value="Plug_dom"/>
</dbReference>
<comment type="caution">
    <text evidence="13">The sequence shown here is derived from an EMBL/GenBank/DDBJ whole genome shotgun (WGS) entry which is preliminary data.</text>
</comment>
<dbReference type="EMBL" id="QGTJ01000001">
    <property type="protein sequence ID" value="PWV65884.1"/>
    <property type="molecule type" value="Genomic_DNA"/>
</dbReference>
<keyword evidence="14" id="KW-1185">Reference proteome</keyword>
<dbReference type="PANTHER" id="PTHR30069:SF49">
    <property type="entry name" value="OUTER MEMBRANE PROTEIN C"/>
    <property type="match status" value="1"/>
</dbReference>
<protein>
    <submittedName>
        <fullName evidence="13">Iron complex outermembrane receptor protein</fullName>
    </submittedName>
</protein>